<evidence type="ECO:0000313" key="3">
    <source>
        <dbReference type="Proteomes" id="UP000831562"/>
    </source>
</evidence>
<evidence type="ECO:0000256" key="1">
    <source>
        <dbReference type="SAM" id="Phobius"/>
    </source>
</evidence>
<protein>
    <submittedName>
        <fullName evidence="2">Uncharacterized protein</fullName>
    </submittedName>
</protein>
<organism evidence="2 3">
    <name type="scientific">Lancefieldella parvula</name>
    <dbReference type="NCBI Taxonomy" id="1382"/>
    <lineage>
        <taxon>Bacteria</taxon>
        <taxon>Bacillati</taxon>
        <taxon>Actinomycetota</taxon>
        <taxon>Coriobacteriia</taxon>
        <taxon>Coriobacteriales</taxon>
        <taxon>Atopobiaceae</taxon>
        <taxon>Lancefieldella</taxon>
    </lineage>
</organism>
<proteinExistence type="predicted"/>
<dbReference type="AlphaFoldDB" id="A0A9E7ACL1"/>
<dbReference type="Proteomes" id="UP000831562">
    <property type="component" value="Chromosome"/>
</dbReference>
<keyword evidence="1" id="KW-0472">Membrane</keyword>
<sequence>MALMDVYKVICIPMAAFYFLTVYLLLGKKNLSKVFKHTNFDLLRFGMLMLFYIFVGIAFFIALMFLTTEASLKQQFLVPAFMGIGVLIIVCGIFTQIAKRSAHETLQTIRDIAVPLIWGVASFAYMQTAFNLVGLAK</sequence>
<evidence type="ECO:0000313" key="2">
    <source>
        <dbReference type="EMBL" id="UQF78165.1"/>
    </source>
</evidence>
<keyword evidence="1" id="KW-1133">Transmembrane helix</keyword>
<feature type="transmembrane region" description="Helical" evidence="1">
    <location>
        <begin position="116"/>
        <end position="136"/>
    </location>
</feature>
<feature type="transmembrane region" description="Helical" evidence="1">
    <location>
        <begin position="77"/>
        <end position="95"/>
    </location>
</feature>
<reference evidence="2" key="1">
    <citation type="submission" date="2022-05" db="EMBL/GenBank/DDBJ databases">
        <title>Using nanopore sequencing to obtain complete genomes from saliva samples.</title>
        <authorList>
            <person name="Baker J.L."/>
        </authorList>
    </citation>
    <scope>NUCLEOTIDE SEQUENCE</scope>
    <source>
        <strain evidence="2">JCVI-JB-Lp32</strain>
    </source>
</reference>
<dbReference type="EMBL" id="CP097092">
    <property type="protein sequence ID" value="UQF78165.1"/>
    <property type="molecule type" value="Genomic_DNA"/>
</dbReference>
<keyword evidence="1" id="KW-0812">Transmembrane</keyword>
<feature type="transmembrane region" description="Helical" evidence="1">
    <location>
        <begin position="6"/>
        <end position="26"/>
    </location>
</feature>
<feature type="transmembrane region" description="Helical" evidence="1">
    <location>
        <begin position="47"/>
        <end position="65"/>
    </location>
</feature>
<accession>A0A9E7ACL1</accession>
<gene>
    <name evidence="2" type="ORF">M3I19_00225</name>
</gene>
<name>A0A9E7ACL1_9ACTN</name>